<evidence type="ECO:0000313" key="2">
    <source>
        <dbReference type="EMBL" id="SVC45517.1"/>
    </source>
</evidence>
<organism evidence="2">
    <name type="scientific">marine metagenome</name>
    <dbReference type="NCBI Taxonomy" id="408172"/>
    <lineage>
        <taxon>unclassified sequences</taxon>
        <taxon>metagenomes</taxon>
        <taxon>ecological metagenomes</taxon>
    </lineage>
</organism>
<protein>
    <submittedName>
        <fullName evidence="2">Uncharacterized protein</fullName>
    </submittedName>
</protein>
<evidence type="ECO:0000256" key="1">
    <source>
        <dbReference type="SAM" id="MobiDB-lite"/>
    </source>
</evidence>
<sequence>MWPVSTLELKMSESNPDVLKAVRLLVGDIVNKERYIMLPAEPGEGDPILGKFRTVSDAKRFASRSDINEYSLWTRLKVVGGGGGDSLNEDFNESDDDLDDDLGDLLDDDSDLPDLDEDTDLDELL</sequence>
<dbReference type="AlphaFoldDB" id="A0A382MCT3"/>
<gene>
    <name evidence="2" type="ORF">METZ01_LOCUS298371</name>
</gene>
<accession>A0A382MCT3</accession>
<reference evidence="2" key="1">
    <citation type="submission" date="2018-05" db="EMBL/GenBank/DDBJ databases">
        <authorList>
            <person name="Lanie J.A."/>
            <person name="Ng W.-L."/>
            <person name="Kazmierczak K.M."/>
            <person name="Andrzejewski T.M."/>
            <person name="Davidsen T.M."/>
            <person name="Wayne K.J."/>
            <person name="Tettelin H."/>
            <person name="Glass J.I."/>
            <person name="Rusch D."/>
            <person name="Podicherti R."/>
            <person name="Tsui H.-C.T."/>
            <person name="Winkler M.E."/>
        </authorList>
    </citation>
    <scope>NUCLEOTIDE SEQUENCE</scope>
</reference>
<dbReference type="EMBL" id="UINC01092164">
    <property type="protein sequence ID" value="SVC45517.1"/>
    <property type="molecule type" value="Genomic_DNA"/>
</dbReference>
<feature type="compositionally biased region" description="Acidic residues" evidence="1">
    <location>
        <begin position="87"/>
        <end position="125"/>
    </location>
</feature>
<proteinExistence type="predicted"/>
<feature type="region of interest" description="Disordered" evidence="1">
    <location>
        <begin position="84"/>
        <end position="125"/>
    </location>
</feature>
<name>A0A382MCT3_9ZZZZ</name>